<feature type="domain" description="RRM" evidence="5">
    <location>
        <begin position="283"/>
        <end position="371"/>
    </location>
</feature>
<proteinExistence type="inferred from homology"/>
<dbReference type="Gene3D" id="3.30.70.330">
    <property type="match status" value="4"/>
</dbReference>
<dbReference type="InterPro" id="IPR000504">
    <property type="entry name" value="RRM_dom"/>
</dbReference>
<feature type="domain" description="PABC" evidence="6">
    <location>
        <begin position="440"/>
        <end position="518"/>
    </location>
</feature>
<evidence type="ECO:0000313" key="8">
    <source>
        <dbReference type="Proteomes" id="UP000187209"/>
    </source>
</evidence>
<dbReference type="PROSITE" id="PS51257">
    <property type="entry name" value="PROKAR_LIPOPROTEIN"/>
    <property type="match status" value="1"/>
</dbReference>
<evidence type="ECO:0000256" key="4">
    <source>
        <dbReference type="PROSITE-ProRule" id="PRU00176"/>
    </source>
</evidence>
<dbReference type="CDD" id="cd00590">
    <property type="entry name" value="RRM_SF"/>
    <property type="match status" value="3"/>
</dbReference>
<dbReference type="InterPro" id="IPR036053">
    <property type="entry name" value="PABP-dom"/>
</dbReference>
<dbReference type="SMART" id="SM00517">
    <property type="entry name" value="PolyA"/>
    <property type="match status" value="1"/>
</dbReference>
<evidence type="ECO:0000313" key="7">
    <source>
        <dbReference type="EMBL" id="OMJ74611.1"/>
    </source>
</evidence>
<evidence type="ECO:0000259" key="6">
    <source>
        <dbReference type="PROSITE" id="PS51309"/>
    </source>
</evidence>
<evidence type="ECO:0000256" key="2">
    <source>
        <dbReference type="ARBA" id="ARBA00022737"/>
    </source>
</evidence>
<keyword evidence="8" id="KW-1185">Reference proteome</keyword>
<evidence type="ECO:0008006" key="9">
    <source>
        <dbReference type="Google" id="ProtNLM"/>
    </source>
</evidence>
<dbReference type="Pfam" id="PF00658">
    <property type="entry name" value="MLLE"/>
    <property type="match status" value="1"/>
</dbReference>
<keyword evidence="2" id="KW-0677">Repeat</keyword>
<sequence length="528" mass="60208">MNPARNVNTACQIFIGCLHPSVVESDLYTLTSRFGSVVNIRILRNINTKEPMGLAFVSFNDPMAAQKARVELNGFLFKGRHINVTLYCKNRNTNANIFVKNLPPETTARELEGMFKQFGNVVSSKISYNNTLVSNRYGYVQFENESQAILALNSKDQILASTKIVVSKFEPIQVRHAPQNNSNLYVRGFDDEMTEERLREIFSIYGTISSQFIMKVVTPAGVDRYFGFVTYSNADSAQKAIDALNGKNIEGISWYVAHLIKRSVRRKLLEEEFKRKKEIWKKKNVFIKNLPLNLTNDMLYQLCSEYGPIESLKIHMTENLTYQDGKKISQLVSNGSAFVCFVSEDSARKAILGFRNKMIDGKHIFVTMWKPKEEFVKALYARKIKTIQRQMMDVGVFGPMYNAPQPRSGRGRAIVPQVMPPMMPQMIPRPAPPVEREQPRINFDMNAFNSSPPEVQRRMLGEQLYPVILKNSNDKIAGKITGMLLEIETRVLLSLIQSPYEIANKVREAIEVLRKAWAHNPEFLATLP</sequence>
<evidence type="ECO:0000259" key="5">
    <source>
        <dbReference type="PROSITE" id="PS50102"/>
    </source>
</evidence>
<dbReference type="SUPFAM" id="SSF54928">
    <property type="entry name" value="RNA-binding domain, RBD"/>
    <property type="match status" value="3"/>
</dbReference>
<dbReference type="Proteomes" id="UP000187209">
    <property type="component" value="Unassembled WGS sequence"/>
</dbReference>
<name>A0A1R2BCV6_9CILI</name>
<comment type="caution">
    <text evidence="7">The sequence shown here is derived from an EMBL/GenBank/DDBJ whole genome shotgun (WGS) entry which is preliminary data.</text>
</comment>
<dbReference type="GO" id="GO:0003723">
    <property type="term" value="F:RNA binding"/>
    <property type="evidence" value="ECO:0007669"/>
    <property type="project" value="UniProtKB-UniRule"/>
</dbReference>
<dbReference type="InterPro" id="IPR012677">
    <property type="entry name" value="Nucleotide-bd_a/b_plait_sf"/>
</dbReference>
<keyword evidence="3 4" id="KW-0694">RNA-binding</keyword>
<evidence type="ECO:0000256" key="3">
    <source>
        <dbReference type="ARBA" id="ARBA00022884"/>
    </source>
</evidence>
<feature type="domain" description="RRM" evidence="5">
    <location>
        <begin position="182"/>
        <end position="251"/>
    </location>
</feature>
<accession>A0A1R2BCV6</accession>
<dbReference type="Pfam" id="PF00076">
    <property type="entry name" value="RRM_1"/>
    <property type="match status" value="4"/>
</dbReference>
<dbReference type="PROSITE" id="PS51309">
    <property type="entry name" value="PABC"/>
    <property type="match status" value="1"/>
</dbReference>
<dbReference type="SUPFAM" id="SSF63570">
    <property type="entry name" value="PABC (PABP) domain"/>
    <property type="match status" value="1"/>
</dbReference>
<dbReference type="EMBL" id="MPUH01000740">
    <property type="protein sequence ID" value="OMJ74611.1"/>
    <property type="molecule type" value="Genomic_DNA"/>
</dbReference>
<dbReference type="PROSITE" id="PS50102">
    <property type="entry name" value="RRM"/>
    <property type="match status" value="4"/>
</dbReference>
<organism evidence="7 8">
    <name type="scientific">Stentor coeruleus</name>
    <dbReference type="NCBI Taxonomy" id="5963"/>
    <lineage>
        <taxon>Eukaryota</taxon>
        <taxon>Sar</taxon>
        <taxon>Alveolata</taxon>
        <taxon>Ciliophora</taxon>
        <taxon>Postciliodesmatophora</taxon>
        <taxon>Heterotrichea</taxon>
        <taxon>Heterotrichida</taxon>
        <taxon>Stentoridae</taxon>
        <taxon>Stentor</taxon>
    </lineage>
</organism>
<dbReference type="InterPro" id="IPR035979">
    <property type="entry name" value="RBD_domain_sf"/>
</dbReference>
<gene>
    <name evidence="7" type="ORF">SteCoe_26430</name>
</gene>
<reference evidence="7 8" key="1">
    <citation type="submission" date="2016-11" db="EMBL/GenBank/DDBJ databases">
        <title>The macronuclear genome of Stentor coeruleus: a giant cell with tiny introns.</title>
        <authorList>
            <person name="Slabodnick M."/>
            <person name="Ruby J.G."/>
            <person name="Reiff S.B."/>
            <person name="Swart E.C."/>
            <person name="Gosai S."/>
            <person name="Prabakaran S."/>
            <person name="Witkowska E."/>
            <person name="Larue G.E."/>
            <person name="Fisher S."/>
            <person name="Freeman R.M."/>
            <person name="Gunawardena J."/>
            <person name="Chu W."/>
            <person name="Stover N.A."/>
            <person name="Gregory B.D."/>
            <person name="Nowacki M."/>
            <person name="Derisi J."/>
            <person name="Roy S.W."/>
            <person name="Marshall W.F."/>
            <person name="Sood P."/>
        </authorList>
    </citation>
    <scope>NUCLEOTIDE SEQUENCE [LARGE SCALE GENOMIC DNA]</scope>
    <source>
        <strain evidence="7">WM001</strain>
    </source>
</reference>
<feature type="domain" description="RRM" evidence="5">
    <location>
        <begin position="95"/>
        <end position="179"/>
    </location>
</feature>
<evidence type="ECO:0000256" key="1">
    <source>
        <dbReference type="ARBA" id="ARBA00008557"/>
    </source>
</evidence>
<dbReference type="OrthoDB" id="19742at2759"/>
<protein>
    <recommendedName>
        <fullName evidence="9">Polyadenylate-binding protein</fullName>
    </recommendedName>
</protein>
<comment type="similarity">
    <text evidence="1">Belongs to the polyadenylate-binding protein type-1 family.</text>
</comment>
<dbReference type="PANTHER" id="PTHR24012">
    <property type="entry name" value="RNA BINDING PROTEIN"/>
    <property type="match status" value="1"/>
</dbReference>
<dbReference type="AlphaFoldDB" id="A0A1R2BCV6"/>
<feature type="domain" description="RRM" evidence="5">
    <location>
        <begin position="11"/>
        <end position="89"/>
    </location>
</feature>
<dbReference type="InterPro" id="IPR002004">
    <property type="entry name" value="PABP_HYD_C"/>
</dbReference>
<dbReference type="Gene3D" id="1.10.1900.10">
    <property type="entry name" value="c-terminal domain of poly(a) binding protein"/>
    <property type="match status" value="1"/>
</dbReference>
<dbReference type="SMART" id="SM00360">
    <property type="entry name" value="RRM"/>
    <property type="match status" value="4"/>
</dbReference>